<sequence>MTGQTRAGHGYQDRELYDRPGHGMVSRTGNCMTDRGMEWFPGQGNVRQTRAWNGYRDKVLFEKPLLTRAWNGYQDRELYD</sequence>
<evidence type="ECO:0000313" key="3">
    <source>
        <dbReference type="Proteomes" id="UP000828390"/>
    </source>
</evidence>
<accession>A0A9D4DHM3</accession>
<dbReference type="AlphaFoldDB" id="A0A9D4DHM3"/>
<dbReference type="EMBL" id="JAIWYP010000010">
    <property type="protein sequence ID" value="KAH3748680.1"/>
    <property type="molecule type" value="Genomic_DNA"/>
</dbReference>
<comment type="caution">
    <text evidence="2">The sequence shown here is derived from an EMBL/GenBank/DDBJ whole genome shotgun (WGS) entry which is preliminary data.</text>
</comment>
<evidence type="ECO:0000313" key="2">
    <source>
        <dbReference type="EMBL" id="KAH3748680.1"/>
    </source>
</evidence>
<dbReference type="Proteomes" id="UP000828390">
    <property type="component" value="Unassembled WGS sequence"/>
</dbReference>
<organism evidence="2 3">
    <name type="scientific">Dreissena polymorpha</name>
    <name type="common">Zebra mussel</name>
    <name type="synonym">Mytilus polymorpha</name>
    <dbReference type="NCBI Taxonomy" id="45954"/>
    <lineage>
        <taxon>Eukaryota</taxon>
        <taxon>Metazoa</taxon>
        <taxon>Spiralia</taxon>
        <taxon>Lophotrochozoa</taxon>
        <taxon>Mollusca</taxon>
        <taxon>Bivalvia</taxon>
        <taxon>Autobranchia</taxon>
        <taxon>Heteroconchia</taxon>
        <taxon>Euheterodonta</taxon>
        <taxon>Imparidentia</taxon>
        <taxon>Neoheterodontei</taxon>
        <taxon>Myida</taxon>
        <taxon>Dreissenoidea</taxon>
        <taxon>Dreissenidae</taxon>
        <taxon>Dreissena</taxon>
    </lineage>
</organism>
<reference evidence="2" key="2">
    <citation type="submission" date="2020-11" db="EMBL/GenBank/DDBJ databases">
        <authorList>
            <person name="McCartney M.A."/>
            <person name="Auch B."/>
            <person name="Kono T."/>
            <person name="Mallez S."/>
            <person name="Becker A."/>
            <person name="Gohl D.M."/>
            <person name="Silverstein K.A.T."/>
            <person name="Koren S."/>
            <person name="Bechman K.B."/>
            <person name="Herman A."/>
            <person name="Abrahante J.E."/>
            <person name="Garbe J."/>
        </authorList>
    </citation>
    <scope>NUCLEOTIDE SEQUENCE</scope>
    <source>
        <strain evidence="2">Duluth1</strain>
        <tissue evidence="2">Whole animal</tissue>
    </source>
</reference>
<gene>
    <name evidence="2" type="ORF">DPMN_183128</name>
</gene>
<evidence type="ECO:0000256" key="1">
    <source>
        <dbReference type="SAM" id="MobiDB-lite"/>
    </source>
</evidence>
<feature type="region of interest" description="Disordered" evidence="1">
    <location>
        <begin position="1"/>
        <end position="22"/>
    </location>
</feature>
<name>A0A9D4DHM3_DREPO</name>
<proteinExistence type="predicted"/>
<feature type="compositionally biased region" description="Basic and acidic residues" evidence="1">
    <location>
        <begin position="11"/>
        <end position="21"/>
    </location>
</feature>
<reference evidence="2" key="1">
    <citation type="journal article" date="2019" name="bioRxiv">
        <title>The Genome of the Zebra Mussel, Dreissena polymorpha: A Resource for Invasive Species Research.</title>
        <authorList>
            <person name="McCartney M.A."/>
            <person name="Auch B."/>
            <person name="Kono T."/>
            <person name="Mallez S."/>
            <person name="Zhang Y."/>
            <person name="Obille A."/>
            <person name="Becker A."/>
            <person name="Abrahante J.E."/>
            <person name="Garbe J."/>
            <person name="Badalamenti J.P."/>
            <person name="Herman A."/>
            <person name="Mangelson H."/>
            <person name="Liachko I."/>
            <person name="Sullivan S."/>
            <person name="Sone E.D."/>
            <person name="Koren S."/>
            <person name="Silverstein K.A.T."/>
            <person name="Beckman K.B."/>
            <person name="Gohl D.M."/>
        </authorList>
    </citation>
    <scope>NUCLEOTIDE SEQUENCE</scope>
    <source>
        <strain evidence="2">Duluth1</strain>
        <tissue evidence="2">Whole animal</tissue>
    </source>
</reference>
<keyword evidence="3" id="KW-1185">Reference proteome</keyword>
<protein>
    <submittedName>
        <fullName evidence="2">Uncharacterized protein</fullName>
    </submittedName>
</protein>